<name>I2NX77_NEISI</name>
<dbReference type="AlphaFoldDB" id="I2NX77"/>
<proteinExistence type="predicted"/>
<sequence>MRCLYPLRFDGFFGKKQTLLCVHGEPAAGLLMGKPRL</sequence>
<protein>
    <submittedName>
        <fullName evidence="1">Uncharacterized protein</fullName>
    </submittedName>
</protein>
<reference evidence="1 2" key="1">
    <citation type="submission" date="2012-04" db="EMBL/GenBank/DDBJ databases">
        <authorList>
            <person name="Harkins D.M."/>
            <person name="Madupu R."/>
            <person name="Durkin A.S."/>
            <person name="Torralba M."/>
            <person name="Methe B."/>
            <person name="Sutton G.G."/>
            <person name="Nelson K.E."/>
        </authorList>
    </citation>
    <scope>NUCLEOTIDE SEQUENCE [LARGE SCALE GENOMIC DNA]</scope>
    <source>
        <strain evidence="1 2">VK64</strain>
    </source>
</reference>
<dbReference type="Proteomes" id="UP000004473">
    <property type="component" value="Unassembled WGS sequence"/>
</dbReference>
<gene>
    <name evidence="1" type="ORF">HMPREF1051_0673</name>
</gene>
<evidence type="ECO:0000313" key="1">
    <source>
        <dbReference type="EMBL" id="EIG30438.1"/>
    </source>
</evidence>
<evidence type="ECO:0000313" key="2">
    <source>
        <dbReference type="Proteomes" id="UP000004473"/>
    </source>
</evidence>
<organism evidence="1 2">
    <name type="scientific">Neisseria sicca VK64</name>
    <dbReference type="NCBI Taxonomy" id="1095748"/>
    <lineage>
        <taxon>Bacteria</taxon>
        <taxon>Pseudomonadati</taxon>
        <taxon>Pseudomonadota</taxon>
        <taxon>Betaproteobacteria</taxon>
        <taxon>Neisseriales</taxon>
        <taxon>Neisseriaceae</taxon>
        <taxon>Neisseria</taxon>
    </lineage>
</organism>
<dbReference type="EMBL" id="AJMT01000006">
    <property type="protein sequence ID" value="EIG30438.1"/>
    <property type="molecule type" value="Genomic_DNA"/>
</dbReference>
<dbReference type="PATRIC" id="fig|1095748.3.peg.79"/>
<accession>I2NX77</accession>
<comment type="caution">
    <text evidence="1">The sequence shown here is derived from an EMBL/GenBank/DDBJ whole genome shotgun (WGS) entry which is preliminary data.</text>
</comment>